<dbReference type="Pfam" id="PF09994">
    <property type="entry name" value="T6SS_Tle1-like_cat"/>
    <property type="match status" value="1"/>
</dbReference>
<name>A0A397SC71_9GLOM</name>
<evidence type="ECO:0000313" key="2">
    <source>
        <dbReference type="EMBL" id="RIA82316.1"/>
    </source>
</evidence>
<reference evidence="2 3" key="1">
    <citation type="submission" date="2018-06" db="EMBL/GenBank/DDBJ databases">
        <title>Comparative genomics reveals the genomic features of Rhizophagus irregularis, R. cerebriforme, R. diaphanum and Gigaspora rosea, and their symbiotic lifestyle signature.</title>
        <authorList>
            <person name="Morin E."/>
            <person name="San Clemente H."/>
            <person name="Chen E.C.H."/>
            <person name="De La Providencia I."/>
            <person name="Hainaut M."/>
            <person name="Kuo A."/>
            <person name="Kohler A."/>
            <person name="Murat C."/>
            <person name="Tang N."/>
            <person name="Roy S."/>
            <person name="Loubradou J."/>
            <person name="Henrissat B."/>
            <person name="Grigoriev I.V."/>
            <person name="Corradi N."/>
            <person name="Roux C."/>
            <person name="Martin F.M."/>
        </authorList>
    </citation>
    <scope>NUCLEOTIDE SEQUENCE [LARGE SCALE GENOMIC DNA]</scope>
    <source>
        <strain evidence="2 3">DAOM 227022</strain>
    </source>
</reference>
<dbReference type="EMBL" id="QKYT01000678">
    <property type="protein sequence ID" value="RIA82316.1"/>
    <property type="molecule type" value="Genomic_DNA"/>
</dbReference>
<evidence type="ECO:0000259" key="1">
    <source>
        <dbReference type="Pfam" id="PF09994"/>
    </source>
</evidence>
<keyword evidence="3" id="KW-1185">Reference proteome</keyword>
<gene>
    <name evidence="2" type="ORF">C1645_835546</name>
</gene>
<dbReference type="OrthoDB" id="59699at2759"/>
<accession>A0A397SC71</accession>
<dbReference type="PANTHER" id="PTHR33840">
    <property type="match status" value="1"/>
</dbReference>
<dbReference type="Proteomes" id="UP000265703">
    <property type="component" value="Unassembled WGS sequence"/>
</dbReference>
<dbReference type="InterPro" id="IPR018712">
    <property type="entry name" value="Tle1-like_cat"/>
</dbReference>
<feature type="domain" description="T6SS Phospholipase effector Tle1-like catalytic" evidence="1">
    <location>
        <begin position="13"/>
        <end position="161"/>
    </location>
</feature>
<proteinExistence type="predicted"/>
<protein>
    <recommendedName>
        <fullName evidence="1">T6SS Phospholipase effector Tle1-like catalytic domain-containing protein</fullName>
    </recommendedName>
</protein>
<dbReference type="STRING" id="658196.A0A397SC71"/>
<dbReference type="AlphaFoldDB" id="A0A397SC71"/>
<sequence>LSNFVIDHNISPDQIDECIDIAYKNYRNRDTKYSSERTGSIEFKNAFSYPDSEKPIIKFLGLWDTVGAYGLPSYEIGKGFEYLQFYNQNVLKIVNFAFQALAIHERMSFFEPCHIYQSSSKTTIIKETWFPGVHMEIGGGSFLNFGGNERISKATILWMIENIEQVRGLSMKDTIEKYRTHFSPDSGPSWNIKNLMFDHSNSLFPKLVLRDRDIPLDLDPSKKFLRKDLLYRDGNWMTPFGSRMHLATQYHSNTYEKLRQNIKTEGIRLYNNIRYVDEH</sequence>
<dbReference type="PANTHER" id="PTHR33840:SF1">
    <property type="entry name" value="TLE1 PHOSPHOLIPASE DOMAIN-CONTAINING PROTEIN"/>
    <property type="match status" value="1"/>
</dbReference>
<organism evidence="2 3">
    <name type="scientific">Glomus cerebriforme</name>
    <dbReference type="NCBI Taxonomy" id="658196"/>
    <lineage>
        <taxon>Eukaryota</taxon>
        <taxon>Fungi</taxon>
        <taxon>Fungi incertae sedis</taxon>
        <taxon>Mucoromycota</taxon>
        <taxon>Glomeromycotina</taxon>
        <taxon>Glomeromycetes</taxon>
        <taxon>Glomerales</taxon>
        <taxon>Glomeraceae</taxon>
        <taxon>Glomus</taxon>
    </lineage>
</organism>
<feature type="non-terminal residue" evidence="2">
    <location>
        <position position="1"/>
    </location>
</feature>
<comment type="caution">
    <text evidence="2">The sequence shown here is derived from an EMBL/GenBank/DDBJ whole genome shotgun (WGS) entry which is preliminary data.</text>
</comment>
<evidence type="ECO:0000313" key="3">
    <source>
        <dbReference type="Proteomes" id="UP000265703"/>
    </source>
</evidence>